<dbReference type="EMBL" id="BEXD01003867">
    <property type="protein sequence ID" value="GBC03055.1"/>
    <property type="molecule type" value="Genomic_DNA"/>
</dbReference>
<comment type="caution">
    <text evidence="1">The sequence shown here is derived from an EMBL/GenBank/DDBJ whole genome shotgun (WGS) entry which is preliminary data.</text>
</comment>
<protein>
    <submittedName>
        <fullName evidence="1">Uncharacterized protein</fullName>
    </submittedName>
</protein>
<name>A0A2Z6RXC1_9GLOM</name>
<dbReference type="AlphaFoldDB" id="A0A2Z6RXC1"/>
<dbReference type="EMBL" id="BLAL01000194">
    <property type="protein sequence ID" value="GES90285.1"/>
    <property type="molecule type" value="Genomic_DNA"/>
</dbReference>
<evidence type="ECO:0000313" key="3">
    <source>
        <dbReference type="Proteomes" id="UP000247702"/>
    </source>
</evidence>
<reference evidence="1 3" key="1">
    <citation type="submission" date="2017-11" db="EMBL/GenBank/DDBJ databases">
        <title>The genome of Rhizophagus clarus HR1 reveals common genetic basis of auxotrophy among arbuscular mycorrhizal fungi.</title>
        <authorList>
            <person name="Kobayashi Y."/>
        </authorList>
    </citation>
    <scope>NUCLEOTIDE SEQUENCE [LARGE SCALE GENOMIC DNA]</scope>
    <source>
        <strain evidence="1 3">HR1</strain>
    </source>
</reference>
<keyword evidence="3" id="KW-1185">Reference proteome</keyword>
<organism evidence="1 3">
    <name type="scientific">Rhizophagus clarus</name>
    <dbReference type="NCBI Taxonomy" id="94130"/>
    <lineage>
        <taxon>Eukaryota</taxon>
        <taxon>Fungi</taxon>
        <taxon>Fungi incertae sedis</taxon>
        <taxon>Mucoromycota</taxon>
        <taxon>Glomeromycotina</taxon>
        <taxon>Glomeromycetes</taxon>
        <taxon>Glomerales</taxon>
        <taxon>Glomeraceae</taxon>
        <taxon>Rhizophagus</taxon>
    </lineage>
</organism>
<gene>
    <name evidence="2" type="ORF">RCL2_001714300</name>
    <name evidence="1" type="ORF">RclHR1_04970009</name>
</gene>
<dbReference type="Proteomes" id="UP000615446">
    <property type="component" value="Unassembled WGS sequence"/>
</dbReference>
<evidence type="ECO:0000313" key="1">
    <source>
        <dbReference type="EMBL" id="GBC03055.1"/>
    </source>
</evidence>
<sequence length="122" mass="14262">MVLSLNCLLTEEKVIVNVIIGMTTKINDVDIEFKDLNIECFTKILPRKEKIKNRGITEMKIWKLNRKVSSKPTPEIKVENCDEMMHPTDDLADYFNEENKKPEKKLIHIIIQPLFQTMMATI</sequence>
<reference evidence="2" key="2">
    <citation type="submission" date="2019-10" db="EMBL/GenBank/DDBJ databases">
        <title>Conservation and host-specific expression of non-tandemly repeated heterogenous ribosome RNA gene in arbuscular mycorrhizal fungi.</title>
        <authorList>
            <person name="Maeda T."/>
            <person name="Kobayashi Y."/>
            <person name="Nakagawa T."/>
            <person name="Ezawa T."/>
            <person name="Yamaguchi K."/>
            <person name="Bino T."/>
            <person name="Nishimoto Y."/>
            <person name="Shigenobu S."/>
            <person name="Kawaguchi M."/>
        </authorList>
    </citation>
    <scope>NUCLEOTIDE SEQUENCE</scope>
    <source>
        <strain evidence="2">HR1</strain>
    </source>
</reference>
<accession>A0A2Z6RXC1</accession>
<dbReference type="Proteomes" id="UP000247702">
    <property type="component" value="Unassembled WGS sequence"/>
</dbReference>
<evidence type="ECO:0000313" key="2">
    <source>
        <dbReference type="EMBL" id="GES90285.1"/>
    </source>
</evidence>
<proteinExistence type="predicted"/>